<dbReference type="Proteomes" id="UP001341820">
    <property type="component" value="Unassembled WGS sequence"/>
</dbReference>
<accession>A0ABU6NJ42</accession>
<sequence>MDELPSDKIASIVIRALSDLETAHHGMDNFYNELPFAKRLADSFHKKIPKSIMKKYVYVVSLCYVGNRYGTADSAVPHYEKMIKNFSLAEVELLFQLIEENNYLSDSLNHYPRCKKQFTKLLNFLEQDSIPLKNQATYRKWIN</sequence>
<keyword evidence="2" id="KW-1185">Reference proteome</keyword>
<proteinExistence type="predicted"/>
<gene>
    <name evidence="1" type="ORF">P5F74_08095</name>
</gene>
<protein>
    <submittedName>
        <fullName evidence="1">Uncharacterized protein</fullName>
    </submittedName>
</protein>
<reference evidence="1 2" key="1">
    <citation type="submission" date="2023-03" db="EMBL/GenBank/DDBJ databases">
        <title>Bacillus Genome Sequencing.</title>
        <authorList>
            <person name="Dunlap C."/>
        </authorList>
    </citation>
    <scope>NUCLEOTIDE SEQUENCE [LARGE SCALE GENOMIC DNA]</scope>
    <source>
        <strain evidence="1 2">B-4107</strain>
    </source>
</reference>
<comment type="caution">
    <text evidence="1">The sequence shown here is derived from an EMBL/GenBank/DDBJ whole genome shotgun (WGS) entry which is preliminary data.</text>
</comment>
<evidence type="ECO:0000313" key="2">
    <source>
        <dbReference type="Proteomes" id="UP001341820"/>
    </source>
</evidence>
<organism evidence="1 2">
    <name type="scientific">Shouchella miscanthi</name>
    <dbReference type="NCBI Taxonomy" id="2598861"/>
    <lineage>
        <taxon>Bacteria</taxon>
        <taxon>Bacillati</taxon>
        <taxon>Bacillota</taxon>
        <taxon>Bacilli</taxon>
        <taxon>Bacillales</taxon>
        <taxon>Bacillaceae</taxon>
        <taxon>Shouchella</taxon>
    </lineage>
</organism>
<evidence type="ECO:0000313" key="1">
    <source>
        <dbReference type="EMBL" id="MED4128090.1"/>
    </source>
</evidence>
<dbReference type="RefSeq" id="WP_328236883.1">
    <property type="nucleotide sequence ID" value="NZ_JAROAS010000011.1"/>
</dbReference>
<dbReference type="EMBL" id="JAROAS010000011">
    <property type="protein sequence ID" value="MED4128090.1"/>
    <property type="molecule type" value="Genomic_DNA"/>
</dbReference>
<name>A0ABU6NJ42_9BACI</name>